<organism evidence="2 3">
    <name type="scientific">Mycolicibacterium moriokaense</name>
    <dbReference type="NCBI Taxonomy" id="39691"/>
    <lineage>
        <taxon>Bacteria</taxon>
        <taxon>Bacillati</taxon>
        <taxon>Actinomycetota</taxon>
        <taxon>Actinomycetes</taxon>
        <taxon>Mycobacteriales</taxon>
        <taxon>Mycobacteriaceae</taxon>
        <taxon>Mycolicibacterium</taxon>
    </lineage>
</organism>
<dbReference type="Proteomes" id="UP000466681">
    <property type="component" value="Chromosome"/>
</dbReference>
<proteinExistence type="predicted"/>
<name>A0AAD1HHR6_9MYCO</name>
<dbReference type="AlphaFoldDB" id="A0AAD1HHR6"/>
<evidence type="ECO:0000256" key="1">
    <source>
        <dbReference type="SAM" id="MobiDB-lite"/>
    </source>
</evidence>
<dbReference type="RefSeq" id="WP_083153990.1">
    <property type="nucleotide sequence ID" value="NZ_AP022560.1"/>
</dbReference>
<accession>A0AAD1HHR6</accession>
<feature type="compositionally biased region" description="Polar residues" evidence="1">
    <location>
        <begin position="1"/>
        <end position="10"/>
    </location>
</feature>
<evidence type="ECO:0000313" key="3">
    <source>
        <dbReference type="Proteomes" id="UP000466681"/>
    </source>
</evidence>
<sequence>MTDENTTATDAESVVDDFNGTPEGEGAGEQNPRNKEARYRRERNEARAERDALAERLSVLQRAEVERLASAGLSQPSDLFTLSGNELADYLTEDGLVDAEKVRADVEAIIAERPGLSAHQRPVDHTQGYPGGGGKAKPSWAGLFAP</sequence>
<feature type="compositionally biased region" description="Basic and acidic residues" evidence="1">
    <location>
        <begin position="32"/>
        <end position="50"/>
    </location>
</feature>
<gene>
    <name evidence="2" type="ORF">MMOR_52490</name>
</gene>
<reference evidence="2 3" key="1">
    <citation type="journal article" date="2019" name="Emerg. Microbes Infect.">
        <title>Comprehensive subspecies identification of 175 nontuberculous mycobacteria species based on 7547 genomic profiles.</title>
        <authorList>
            <person name="Matsumoto Y."/>
            <person name="Kinjo T."/>
            <person name="Motooka D."/>
            <person name="Nabeya D."/>
            <person name="Jung N."/>
            <person name="Uechi K."/>
            <person name="Horii T."/>
            <person name="Iida T."/>
            <person name="Fujita J."/>
            <person name="Nakamura S."/>
        </authorList>
    </citation>
    <scope>NUCLEOTIDE SEQUENCE [LARGE SCALE GENOMIC DNA]</scope>
    <source>
        <strain evidence="2 3">JCM 6375</strain>
    </source>
</reference>
<feature type="region of interest" description="Disordered" evidence="1">
    <location>
        <begin position="1"/>
        <end position="50"/>
    </location>
</feature>
<protein>
    <recommendedName>
        <fullName evidence="4">Scaffolding protein</fullName>
    </recommendedName>
</protein>
<feature type="region of interest" description="Disordered" evidence="1">
    <location>
        <begin position="117"/>
        <end position="146"/>
    </location>
</feature>
<evidence type="ECO:0000313" key="2">
    <source>
        <dbReference type="EMBL" id="BBX04313.1"/>
    </source>
</evidence>
<evidence type="ECO:0008006" key="4">
    <source>
        <dbReference type="Google" id="ProtNLM"/>
    </source>
</evidence>
<keyword evidence="3" id="KW-1185">Reference proteome</keyword>
<dbReference type="KEGG" id="mmor:MMOR_52490"/>
<dbReference type="EMBL" id="AP022560">
    <property type="protein sequence ID" value="BBX04313.1"/>
    <property type="molecule type" value="Genomic_DNA"/>
</dbReference>